<feature type="region of interest" description="Disordered" evidence="1">
    <location>
        <begin position="22"/>
        <end position="121"/>
    </location>
</feature>
<dbReference type="EMBL" id="SGPK01000975">
    <property type="protein sequence ID" value="THG95435.1"/>
    <property type="molecule type" value="Genomic_DNA"/>
</dbReference>
<feature type="compositionally biased region" description="Polar residues" evidence="1">
    <location>
        <begin position="265"/>
        <end position="288"/>
    </location>
</feature>
<dbReference type="AlphaFoldDB" id="A0A4S4KBR2"/>
<evidence type="ECO:0000313" key="2">
    <source>
        <dbReference type="EMBL" id="THG95435.1"/>
    </source>
</evidence>
<feature type="region of interest" description="Disordered" evidence="1">
    <location>
        <begin position="166"/>
        <end position="235"/>
    </location>
</feature>
<feature type="compositionally biased region" description="Basic and acidic residues" evidence="1">
    <location>
        <begin position="102"/>
        <end position="120"/>
    </location>
</feature>
<keyword evidence="3" id="KW-1185">Reference proteome</keyword>
<protein>
    <submittedName>
        <fullName evidence="2">Uncharacterized protein</fullName>
    </submittedName>
</protein>
<reference evidence="2 3" key="1">
    <citation type="submission" date="2019-02" db="EMBL/GenBank/DDBJ databases">
        <title>Genome sequencing of the rare red list fungi Phellinidium pouzarii.</title>
        <authorList>
            <person name="Buettner E."/>
            <person name="Kellner H."/>
        </authorList>
    </citation>
    <scope>NUCLEOTIDE SEQUENCE [LARGE SCALE GENOMIC DNA]</scope>
    <source>
        <strain evidence="2 3">DSM 108285</strain>
    </source>
</reference>
<feature type="region of interest" description="Disordered" evidence="1">
    <location>
        <begin position="255"/>
        <end position="295"/>
    </location>
</feature>
<evidence type="ECO:0000256" key="1">
    <source>
        <dbReference type="SAM" id="MobiDB-lite"/>
    </source>
</evidence>
<organism evidence="2 3">
    <name type="scientific">Phellinidium pouzarii</name>
    <dbReference type="NCBI Taxonomy" id="167371"/>
    <lineage>
        <taxon>Eukaryota</taxon>
        <taxon>Fungi</taxon>
        <taxon>Dikarya</taxon>
        <taxon>Basidiomycota</taxon>
        <taxon>Agaricomycotina</taxon>
        <taxon>Agaricomycetes</taxon>
        <taxon>Hymenochaetales</taxon>
        <taxon>Hymenochaetaceae</taxon>
        <taxon>Phellinidium</taxon>
    </lineage>
</organism>
<dbReference type="Proteomes" id="UP000308199">
    <property type="component" value="Unassembled WGS sequence"/>
</dbReference>
<proteinExistence type="predicted"/>
<feature type="compositionally biased region" description="Low complexity" evidence="1">
    <location>
        <begin position="22"/>
        <end position="40"/>
    </location>
</feature>
<feature type="compositionally biased region" description="Pro residues" evidence="1">
    <location>
        <begin position="195"/>
        <end position="207"/>
    </location>
</feature>
<dbReference type="OrthoDB" id="3233731at2759"/>
<name>A0A4S4KBR2_9AGAM</name>
<accession>A0A4S4KBR2</accession>
<sequence>MRAGGLWWDEDEEFELASLLSSDAHTSSAPAPAPLSTSNAHNVIPNVNADGKEKKRGLLPRLMTSSKPPPTGPVPPAPTQVEWVPLHSPSARAHTQADLNGEGERERRGSATSDDSRDSELDAAYAVRPRESLSFAGGFVPGYSVEKHLRRPARGIEAFSVSPLDVSGEVEASEQDVGSAEYKRERRLRKRPAPLTLPLPLPNPPASHPTSTSVSSHPSTARTQGITAPQLAPIEFANPMQPTRAEREGRHEYFASSFSPAPSDSLPTSTPGSARVQSQSQDLSQNSKASRRGSITSGFSALGSALSATSKSARRASVANFSSTSPSPFAHAHANVLNGMSESSVHLPANGHESVGAIGGSGITSVKWKTLRSRASRSKLASLFKR</sequence>
<feature type="compositionally biased region" description="Pro residues" evidence="1">
    <location>
        <begin position="67"/>
        <end position="78"/>
    </location>
</feature>
<feature type="compositionally biased region" description="Low complexity" evidence="1">
    <location>
        <begin position="208"/>
        <end position="221"/>
    </location>
</feature>
<gene>
    <name evidence="2" type="ORF">EW145_g7960</name>
</gene>
<evidence type="ECO:0000313" key="3">
    <source>
        <dbReference type="Proteomes" id="UP000308199"/>
    </source>
</evidence>
<comment type="caution">
    <text evidence="2">The sequence shown here is derived from an EMBL/GenBank/DDBJ whole genome shotgun (WGS) entry which is preliminary data.</text>
</comment>